<gene>
    <name evidence="1" type="ORF">HPP92_028872</name>
</gene>
<protein>
    <submittedName>
        <fullName evidence="1">Uncharacterized protein</fullName>
    </submittedName>
</protein>
<name>A0A835P5S3_VANPL</name>
<reference evidence="1 2" key="1">
    <citation type="journal article" date="2020" name="Nat. Food">
        <title>A phased Vanilla planifolia genome enables genetic improvement of flavour and production.</title>
        <authorList>
            <person name="Hasing T."/>
            <person name="Tang H."/>
            <person name="Brym M."/>
            <person name="Khazi F."/>
            <person name="Huang T."/>
            <person name="Chambers A.H."/>
        </authorList>
    </citation>
    <scope>NUCLEOTIDE SEQUENCE [LARGE SCALE GENOMIC DNA]</scope>
    <source>
        <tissue evidence="1">Leaf</tissue>
    </source>
</reference>
<sequence length="76" mass="8552">MATLQNSGITFLHSLAWKAYLFNKWLYELMCGCPWVWHKAAYEKTKKYKGKVKLLEGVGSDAGLNVNDESPTAAVE</sequence>
<comment type="caution">
    <text evidence="1">The sequence shown here is derived from an EMBL/GenBank/DDBJ whole genome shotgun (WGS) entry which is preliminary data.</text>
</comment>
<accession>A0A835P5S3</accession>
<dbReference type="EMBL" id="JADCNM010000585">
    <property type="protein sequence ID" value="KAG0446370.1"/>
    <property type="molecule type" value="Genomic_DNA"/>
</dbReference>
<evidence type="ECO:0000313" key="1">
    <source>
        <dbReference type="EMBL" id="KAG0446370.1"/>
    </source>
</evidence>
<dbReference type="Proteomes" id="UP000639772">
    <property type="component" value="Unassembled WGS sequence"/>
</dbReference>
<evidence type="ECO:0000313" key="2">
    <source>
        <dbReference type="Proteomes" id="UP000639772"/>
    </source>
</evidence>
<dbReference type="AlphaFoldDB" id="A0A835P5S3"/>
<organism evidence="1 2">
    <name type="scientific">Vanilla planifolia</name>
    <name type="common">Vanilla</name>
    <dbReference type="NCBI Taxonomy" id="51239"/>
    <lineage>
        <taxon>Eukaryota</taxon>
        <taxon>Viridiplantae</taxon>
        <taxon>Streptophyta</taxon>
        <taxon>Embryophyta</taxon>
        <taxon>Tracheophyta</taxon>
        <taxon>Spermatophyta</taxon>
        <taxon>Magnoliopsida</taxon>
        <taxon>Liliopsida</taxon>
        <taxon>Asparagales</taxon>
        <taxon>Orchidaceae</taxon>
        <taxon>Vanilloideae</taxon>
        <taxon>Vanilleae</taxon>
        <taxon>Vanilla</taxon>
    </lineage>
</organism>
<proteinExistence type="predicted"/>